<dbReference type="CDD" id="cd00038">
    <property type="entry name" value="CAP_ED"/>
    <property type="match status" value="1"/>
</dbReference>
<feature type="transmembrane region" description="Helical" evidence="7">
    <location>
        <begin position="14"/>
        <end position="35"/>
    </location>
</feature>
<feature type="transmembrane region" description="Helical" evidence="7">
    <location>
        <begin position="210"/>
        <end position="230"/>
    </location>
</feature>
<protein>
    <submittedName>
        <fullName evidence="9">Cation efflux transmembrane transport protein</fullName>
    </submittedName>
</protein>
<evidence type="ECO:0000256" key="1">
    <source>
        <dbReference type="ARBA" id="ARBA00004141"/>
    </source>
</evidence>
<dbReference type="eggNOG" id="COG0664">
    <property type="taxonomic scope" value="Bacteria"/>
</dbReference>
<gene>
    <name evidence="9" type="ordered locus">BMS_1712</name>
</gene>
<dbReference type="PATRIC" id="fig|862908.3.peg.1628"/>
<keyword evidence="2" id="KW-0813">Transport</keyword>
<dbReference type="AlphaFoldDB" id="E1X1F4"/>
<accession>E1X1F4</accession>
<sequence>MIHIHKSKLSINELVWNGLIFIAVFLTALEAPFSFTYKTNIQTWQLWSDSIISTIFITDVIYQFRERYFKIHRHGQKPKSNGTLWWSLITIDIMASIPYDVISYGFDLHGYQFFGLLRLLRLVRVARLYALMSNLALVPKALRVSMLFCVSIMVIHWIACGWSMIHPTLERDITAHYIKSLYWAVTTLTTIGYGDITPTTTIGRLYTMPIMVLGVGVYGFVIANVTRLFTTADRYKEKSKERLGDVATFMKYYNIPERLQTQVFGYYNHLLNKRLTENDTTIIADLPLALQHELQTYMNMRLIRTVPVFKNCSHSCLKDVARALEQKSYSPGQNIIRIGETGNEMFMIGHGTVDVIFSDGTVVATLHEGQIFGEAALMRETTRNADVRAQNYCDLYILNKEDFTKIIIKHPDLLESMQKVTTRRSSDRRKAA</sequence>
<dbReference type="Pfam" id="PF00520">
    <property type="entry name" value="Ion_trans"/>
    <property type="match status" value="1"/>
</dbReference>
<feature type="transmembrane region" description="Helical" evidence="7">
    <location>
        <begin position="41"/>
        <end position="62"/>
    </location>
</feature>
<proteinExistence type="predicted"/>
<evidence type="ECO:0000256" key="5">
    <source>
        <dbReference type="ARBA" id="ARBA00023065"/>
    </source>
</evidence>
<organism evidence="9 10">
    <name type="scientific">Halobacteriovorax marinus (strain ATCC BAA-682 / DSM 15412 / SJ)</name>
    <name type="common">Bacteriovorax marinus</name>
    <dbReference type="NCBI Taxonomy" id="862908"/>
    <lineage>
        <taxon>Bacteria</taxon>
        <taxon>Pseudomonadati</taxon>
        <taxon>Bdellovibrionota</taxon>
        <taxon>Bacteriovoracia</taxon>
        <taxon>Bacteriovoracales</taxon>
        <taxon>Halobacteriovoraceae</taxon>
        <taxon>Halobacteriovorax</taxon>
    </lineage>
</organism>
<evidence type="ECO:0000313" key="10">
    <source>
        <dbReference type="Proteomes" id="UP000008963"/>
    </source>
</evidence>
<evidence type="ECO:0000256" key="2">
    <source>
        <dbReference type="ARBA" id="ARBA00022448"/>
    </source>
</evidence>
<dbReference type="InterPro" id="IPR000595">
    <property type="entry name" value="cNMP-bd_dom"/>
</dbReference>
<comment type="subcellular location">
    <subcellularLocation>
        <location evidence="1">Membrane</location>
        <topology evidence="1">Multi-pass membrane protein</topology>
    </subcellularLocation>
</comment>
<keyword evidence="10" id="KW-1185">Reference proteome</keyword>
<dbReference type="Gene3D" id="1.10.287.70">
    <property type="match status" value="1"/>
</dbReference>
<feature type="transmembrane region" description="Helical" evidence="7">
    <location>
        <begin position="83"/>
        <end position="99"/>
    </location>
</feature>
<dbReference type="InterPro" id="IPR018488">
    <property type="entry name" value="cNMP-bd_CS"/>
</dbReference>
<dbReference type="PANTHER" id="PTHR10217">
    <property type="entry name" value="VOLTAGE AND LIGAND GATED POTASSIUM CHANNEL"/>
    <property type="match status" value="1"/>
</dbReference>
<dbReference type="Gene3D" id="2.60.120.10">
    <property type="entry name" value="Jelly Rolls"/>
    <property type="match status" value="1"/>
</dbReference>
<feature type="domain" description="Cyclic nucleotide-binding" evidence="8">
    <location>
        <begin position="308"/>
        <end position="424"/>
    </location>
</feature>
<dbReference type="PROSITE" id="PS50042">
    <property type="entry name" value="CNMP_BINDING_3"/>
    <property type="match status" value="1"/>
</dbReference>
<dbReference type="GO" id="GO:0005249">
    <property type="term" value="F:voltage-gated potassium channel activity"/>
    <property type="evidence" value="ECO:0007669"/>
    <property type="project" value="TreeGrafter"/>
</dbReference>
<dbReference type="Proteomes" id="UP000008963">
    <property type="component" value="Chromosome"/>
</dbReference>
<dbReference type="Gene3D" id="1.10.287.630">
    <property type="entry name" value="Helix hairpin bin"/>
    <property type="match status" value="1"/>
</dbReference>
<dbReference type="SUPFAM" id="SSF81324">
    <property type="entry name" value="Voltage-gated potassium channels"/>
    <property type="match status" value="1"/>
</dbReference>
<dbReference type="SUPFAM" id="SSF51206">
    <property type="entry name" value="cAMP-binding domain-like"/>
    <property type="match status" value="1"/>
</dbReference>
<keyword evidence="3 7" id="KW-0812">Transmembrane</keyword>
<dbReference type="KEGG" id="bmx:BMS_1712"/>
<dbReference type="InterPro" id="IPR018490">
    <property type="entry name" value="cNMP-bd_dom_sf"/>
</dbReference>
<dbReference type="STRING" id="862908.BMS_1712"/>
<evidence type="ECO:0000259" key="8">
    <source>
        <dbReference type="PROSITE" id="PS50042"/>
    </source>
</evidence>
<dbReference type="EMBL" id="FQ312005">
    <property type="protein sequence ID" value="CBW26545.1"/>
    <property type="molecule type" value="Genomic_DNA"/>
</dbReference>
<dbReference type="HOGENOM" id="CLU_005746_15_2_7"/>
<keyword evidence="6 7" id="KW-0472">Membrane</keyword>
<dbReference type="OrthoDB" id="9799090at2"/>
<dbReference type="Pfam" id="PF00027">
    <property type="entry name" value="cNMP_binding"/>
    <property type="match status" value="1"/>
</dbReference>
<evidence type="ECO:0000256" key="7">
    <source>
        <dbReference type="SAM" id="Phobius"/>
    </source>
</evidence>
<dbReference type="InterPro" id="IPR050818">
    <property type="entry name" value="KCNH_animal-type"/>
</dbReference>
<evidence type="ECO:0000256" key="4">
    <source>
        <dbReference type="ARBA" id="ARBA00022989"/>
    </source>
</evidence>
<reference evidence="10" key="1">
    <citation type="journal article" date="2013" name="ISME J.">
        <title>A small predatory core genome in the divergent marine Bacteriovorax marinus SJ and the terrestrial Bdellovibrio bacteriovorus.</title>
        <authorList>
            <person name="Crossman L.C."/>
            <person name="Chen H."/>
            <person name="Cerdeno-Tarraga A.M."/>
            <person name="Brooks K."/>
            <person name="Quail M.A."/>
            <person name="Pineiro S.A."/>
            <person name="Hobley L."/>
            <person name="Sockett R.E."/>
            <person name="Bentley S.D."/>
            <person name="Parkhill J."/>
            <person name="Williams H.N."/>
            <person name="Stine O.C."/>
        </authorList>
    </citation>
    <scope>NUCLEOTIDE SEQUENCE [LARGE SCALE GENOMIC DNA]</scope>
    <source>
        <strain evidence="10">ATCC BAA-682 / DSM 15412 / SJ</strain>
    </source>
</reference>
<keyword evidence="4 7" id="KW-1133">Transmembrane helix</keyword>
<dbReference type="InterPro" id="IPR014710">
    <property type="entry name" value="RmlC-like_jellyroll"/>
</dbReference>
<dbReference type="SMART" id="SM00100">
    <property type="entry name" value="cNMP"/>
    <property type="match status" value="1"/>
</dbReference>
<feature type="transmembrane region" description="Helical" evidence="7">
    <location>
        <begin position="144"/>
        <end position="165"/>
    </location>
</feature>
<evidence type="ECO:0000313" key="9">
    <source>
        <dbReference type="EMBL" id="CBW26545.1"/>
    </source>
</evidence>
<dbReference type="InterPro" id="IPR005821">
    <property type="entry name" value="Ion_trans_dom"/>
</dbReference>
<dbReference type="PANTHER" id="PTHR10217:SF435">
    <property type="entry name" value="POTASSIUM VOLTAGE-GATED CHANNEL PROTEIN EAG"/>
    <property type="match status" value="1"/>
</dbReference>
<dbReference type="GO" id="GO:0005886">
    <property type="term" value="C:plasma membrane"/>
    <property type="evidence" value="ECO:0007669"/>
    <property type="project" value="TreeGrafter"/>
</dbReference>
<dbReference type="PROSITE" id="PS00888">
    <property type="entry name" value="CNMP_BINDING_1"/>
    <property type="match status" value="1"/>
</dbReference>
<dbReference type="RefSeq" id="WP_014244326.1">
    <property type="nucleotide sequence ID" value="NC_016620.1"/>
</dbReference>
<name>E1X1F4_HALMS</name>
<evidence type="ECO:0000256" key="6">
    <source>
        <dbReference type="ARBA" id="ARBA00023136"/>
    </source>
</evidence>
<evidence type="ECO:0000256" key="3">
    <source>
        <dbReference type="ARBA" id="ARBA00022692"/>
    </source>
</evidence>
<keyword evidence="5" id="KW-0406">Ion transport</keyword>
<dbReference type="GO" id="GO:0042391">
    <property type="term" value="P:regulation of membrane potential"/>
    <property type="evidence" value="ECO:0007669"/>
    <property type="project" value="TreeGrafter"/>
</dbReference>
<dbReference type="PRINTS" id="PR00169">
    <property type="entry name" value="KCHANNEL"/>
</dbReference>